<dbReference type="EMBL" id="RRYP01019259">
    <property type="protein sequence ID" value="TNV73310.1"/>
    <property type="molecule type" value="Genomic_DNA"/>
</dbReference>
<evidence type="ECO:0000313" key="2">
    <source>
        <dbReference type="Proteomes" id="UP000785679"/>
    </source>
</evidence>
<dbReference type="Proteomes" id="UP000785679">
    <property type="component" value="Unassembled WGS sequence"/>
</dbReference>
<comment type="caution">
    <text evidence="1">The sequence shown here is derived from an EMBL/GenBank/DDBJ whole genome shotgun (WGS) entry which is preliminary data.</text>
</comment>
<name>A0A8J8SWK0_HALGN</name>
<organism evidence="1 2">
    <name type="scientific">Halteria grandinella</name>
    <dbReference type="NCBI Taxonomy" id="5974"/>
    <lineage>
        <taxon>Eukaryota</taxon>
        <taxon>Sar</taxon>
        <taxon>Alveolata</taxon>
        <taxon>Ciliophora</taxon>
        <taxon>Intramacronucleata</taxon>
        <taxon>Spirotrichea</taxon>
        <taxon>Stichotrichia</taxon>
        <taxon>Sporadotrichida</taxon>
        <taxon>Halteriidae</taxon>
        <taxon>Halteria</taxon>
    </lineage>
</organism>
<proteinExistence type="predicted"/>
<evidence type="ECO:0000313" key="1">
    <source>
        <dbReference type="EMBL" id="TNV73310.1"/>
    </source>
</evidence>
<gene>
    <name evidence="1" type="ORF">FGO68_gene7377</name>
</gene>
<keyword evidence="2" id="KW-1185">Reference proteome</keyword>
<accession>A0A8J8SWK0</accession>
<sequence>MTFELLSGIICGQDTFNVSPQQFSYLQADVNFMQSIDQPQISVQQQLKMGLIGGVPICKLTDYESEFSFKIIYIFLKYQLASSIANQPIELKIAKFSETWPQSKQNITIISFYDLLRTIAHKFKLELTSIQTIGKDMLRIEIKFNKKQSRQLVVFYDGKQTRSMFRICGIKEEQFKYDDSLVIPKSESDHEYVCFQFQ</sequence>
<dbReference type="AlphaFoldDB" id="A0A8J8SWK0"/>
<protein>
    <submittedName>
        <fullName evidence="1">Uncharacterized protein</fullName>
    </submittedName>
</protein>
<reference evidence="1" key="1">
    <citation type="submission" date="2019-06" db="EMBL/GenBank/DDBJ databases">
        <authorList>
            <person name="Zheng W."/>
        </authorList>
    </citation>
    <scope>NUCLEOTIDE SEQUENCE</scope>
    <source>
        <strain evidence="1">QDHG01</strain>
    </source>
</reference>